<reference evidence="1" key="1">
    <citation type="submission" date="2021-03" db="EMBL/GenBank/DDBJ databases">
        <title>Evolutionary priming and transition to the ectomycorrhizal habit in an iconic lineage of mushroom-forming fungi: is preadaptation a requirement?</title>
        <authorList>
            <consortium name="DOE Joint Genome Institute"/>
            <person name="Looney B.P."/>
            <person name="Miyauchi S."/>
            <person name="Morin E."/>
            <person name="Drula E."/>
            <person name="Courty P.E."/>
            <person name="Chicoki N."/>
            <person name="Fauchery L."/>
            <person name="Kohler A."/>
            <person name="Kuo A."/>
            <person name="LaButti K."/>
            <person name="Pangilinan J."/>
            <person name="Lipzen A."/>
            <person name="Riley R."/>
            <person name="Andreopoulos W."/>
            <person name="He G."/>
            <person name="Johnson J."/>
            <person name="Barry K.W."/>
            <person name="Grigoriev I.V."/>
            <person name="Nagy L."/>
            <person name="Hibbett D."/>
            <person name="Henrissat B."/>
            <person name="Matheny P.B."/>
            <person name="Labbe J."/>
            <person name="Martin A.F."/>
        </authorList>
    </citation>
    <scope>NUCLEOTIDE SEQUENCE</scope>
    <source>
        <strain evidence="1">BPL698</strain>
    </source>
</reference>
<comment type="caution">
    <text evidence="1">The sequence shown here is derived from an EMBL/GenBank/DDBJ whole genome shotgun (WGS) entry which is preliminary data.</text>
</comment>
<dbReference type="EMBL" id="JAGFNK010000131">
    <property type="protein sequence ID" value="KAI9507313.1"/>
    <property type="molecule type" value="Genomic_DNA"/>
</dbReference>
<name>A0ACC0U6R2_9AGAM</name>
<organism evidence="1 2">
    <name type="scientific">Russula earlei</name>
    <dbReference type="NCBI Taxonomy" id="71964"/>
    <lineage>
        <taxon>Eukaryota</taxon>
        <taxon>Fungi</taxon>
        <taxon>Dikarya</taxon>
        <taxon>Basidiomycota</taxon>
        <taxon>Agaricomycotina</taxon>
        <taxon>Agaricomycetes</taxon>
        <taxon>Russulales</taxon>
        <taxon>Russulaceae</taxon>
        <taxon>Russula</taxon>
    </lineage>
</organism>
<feature type="non-terminal residue" evidence="1">
    <location>
        <position position="1"/>
    </location>
</feature>
<accession>A0ACC0U6R2</accession>
<keyword evidence="2" id="KW-1185">Reference proteome</keyword>
<evidence type="ECO:0000313" key="1">
    <source>
        <dbReference type="EMBL" id="KAI9507313.1"/>
    </source>
</evidence>
<dbReference type="Proteomes" id="UP001207468">
    <property type="component" value="Unassembled WGS sequence"/>
</dbReference>
<evidence type="ECO:0000313" key="2">
    <source>
        <dbReference type="Proteomes" id="UP001207468"/>
    </source>
</evidence>
<gene>
    <name evidence="1" type="ORF">F5148DRAFT_1206217</name>
</gene>
<sequence length="71" mass="8273">IGYFVFATFASAFMLKLLRPVYHPGLETEVYQVIERLMATIWSPQIAIDECHTPMLYLRFLASLLAKHKRD</sequence>
<proteinExistence type="predicted"/>
<feature type="non-terminal residue" evidence="1">
    <location>
        <position position="71"/>
    </location>
</feature>
<protein>
    <submittedName>
        <fullName evidence="1">Uncharacterized protein</fullName>
    </submittedName>
</protein>